<dbReference type="PROSITE" id="PS50294">
    <property type="entry name" value="WD_REPEATS_REGION"/>
    <property type="match status" value="1"/>
</dbReference>
<dbReference type="SUPFAM" id="SSF50998">
    <property type="entry name" value="Quinoprotein alcohol dehydrogenase-like"/>
    <property type="match status" value="1"/>
</dbReference>
<dbReference type="OrthoDB" id="5980302at2759"/>
<feature type="region of interest" description="Disordered" evidence="5">
    <location>
        <begin position="1030"/>
        <end position="1054"/>
    </location>
</feature>
<feature type="compositionally biased region" description="Acidic residues" evidence="5">
    <location>
        <begin position="1393"/>
        <end position="1402"/>
    </location>
</feature>
<accession>A0A8S3ZRB7</accession>
<dbReference type="InterPro" id="IPR036322">
    <property type="entry name" value="WD40_repeat_dom_sf"/>
</dbReference>
<dbReference type="InterPro" id="IPR051242">
    <property type="entry name" value="WD-EF-hand_domain"/>
</dbReference>
<dbReference type="Pfam" id="PF00400">
    <property type="entry name" value="WD40"/>
    <property type="match status" value="1"/>
</dbReference>
<keyword evidence="4" id="KW-0175">Coiled coil</keyword>
<feature type="repeat" description="WD" evidence="3">
    <location>
        <begin position="926"/>
        <end position="957"/>
    </location>
</feature>
<dbReference type="PANTHER" id="PTHR44324">
    <property type="entry name" value="WD40 REPEAT DOMAIN 95"/>
    <property type="match status" value="1"/>
</dbReference>
<dbReference type="SMART" id="SM00320">
    <property type="entry name" value="WD40"/>
    <property type="match status" value="9"/>
</dbReference>
<reference evidence="6" key="1">
    <citation type="submission" date="2021-04" db="EMBL/GenBank/DDBJ databases">
        <authorList>
            <consortium name="Molecular Ecology Group"/>
        </authorList>
    </citation>
    <scope>NUCLEOTIDE SEQUENCE</scope>
</reference>
<dbReference type="InterPro" id="IPR015943">
    <property type="entry name" value="WD40/YVTN_repeat-like_dom_sf"/>
</dbReference>
<keyword evidence="7" id="KW-1185">Reference proteome</keyword>
<evidence type="ECO:0000313" key="6">
    <source>
        <dbReference type="EMBL" id="CAG5129992.1"/>
    </source>
</evidence>
<dbReference type="PROSITE" id="PS50082">
    <property type="entry name" value="WD_REPEATS_2"/>
    <property type="match status" value="1"/>
</dbReference>
<gene>
    <name evidence="6" type="ORF">CUNI_LOCUS15550</name>
</gene>
<evidence type="ECO:0000256" key="5">
    <source>
        <dbReference type="SAM" id="MobiDB-lite"/>
    </source>
</evidence>
<feature type="compositionally biased region" description="Polar residues" evidence="5">
    <location>
        <begin position="1168"/>
        <end position="1180"/>
    </location>
</feature>
<name>A0A8S3ZRB7_9EUPU</name>
<evidence type="ECO:0000256" key="2">
    <source>
        <dbReference type="ARBA" id="ARBA00022737"/>
    </source>
</evidence>
<feature type="compositionally biased region" description="Basic and acidic residues" evidence="5">
    <location>
        <begin position="1030"/>
        <end position="1049"/>
    </location>
</feature>
<dbReference type="SUPFAM" id="SSF50978">
    <property type="entry name" value="WD40 repeat-like"/>
    <property type="match status" value="1"/>
</dbReference>
<sequence>MGELLQLLRTFVHLVESDTNIELGEKSEFLRGTFSILELNENSKQQLDELKAKFLRIRKEMNGLDNAEFEQALMPMLAKGVSTNHIQTTFMKMDPCDEGQVTWNDFINFAIEEHSKRLQMRGTMDEMPFAPDVITIKHQHKDPITKITFMPTVDVNTKHIDWGIGKYLVLSREGMMSVWSSRMRNKGYANLTSRDRKDGSWYTDMVAMYHNNFISVATTARDISFYDYTQQGWTKKYWLRRLPHCVTCMSYWAGLEIEQVAVLLWGDTSGSVSILEFDLSQMSPMFGVRIREVCNELWYSDLVKGEYSFVTLRMYKGIHKNWIKEVKYIPQANSFVSCCMDDSTALYMSHVDTSKKAPTYFACYKGVLCFDYSHELNILVAAGIDCNIWMYNPYIPHKVVAVLEGHVRPVAHVKINEEDNYCISVDLSKTIIISNLSSQEVIMRIPGQTVRMGNSQINTVYLNSVRRMCLMGSYEMCMLIRQRVEGLNVEVRSHDHKLVGALYSTPLEQVVSVCRGSMVRVWDIITGTRVMQFGMAHCKKVQGRMIPIEIECIALTENKKRLFTAAEGTIKIWNFSVGVVLRVLDMSHCQKITSIVMAKSLIYVTGWNKYINVFSDFKGEEALKKSWQKRHNEDCLSLCILEPNLIASSSYDGSIVVWSRETTESYCLLSASFNHKPELNTAVRGGGNKKNIMSVVADLDQESDDEEEQGEDSFMTIGKHLRKEGGWYRLLRALKKRQIEREKRRAAAERKDFSAKYKKKKRRMNMQGLSLVYESAVECMVFLESRRPIDPQTATLVAGGAECWLRFWSLHPKGGLLGQFTSTRRKLENIRCMVTDKNNEYLITGDTMGLLRIWDIKEFCNGEKLSPEDREAREKRLKKDFVYIRSPFKPEEILDTMERLREKRISVPDASKPRKNLKSPRLLSSVKCHTTTIVSVELIEDRNLILTSSLDLTVRLWTKNCTYIGTFGETWKPLPKTVASVVEKKPRIPKDILRCGSARTLYTLHHGHCPHWKSACYMIRRHIYEHRKEKQLEESRGKVKAERQARGEQESEEEIVAGEKSYSKVLGKFYTPRKRYMGPISLDEQNLPALRIFRGRAAPYHSTPPKDIFPMIPVHTMTTFLDIDSRRQGPGKHRRVTKQMMHHFNAITGESVKSVSNVLSSASGSDSTETTGPLNSSFNMSFGEPTGPHRVQLMPSTVDLCVSESPAELLNVIYSRPLSICVPSRVQLMSSTIDLCVSVSPAATNLNVIYSRLCVCVPRLDKLRGGGILEAIKGIESTYNNRSRNRMTTIGEDNSRTLTSSLSSCTASEANSVETRSHLQSESMKCVADAQCQAFTRCRQSGGAPSENTSMFFDTKDVGTRGQMNRYPDTRSFKPLTGAAGLGGGSLSYNRVEDDDSDDDDCGPSAVGRKVVRQDEGKLQQLPNVQRPKCYSKQYGPRFSHLL</sequence>
<dbReference type="Proteomes" id="UP000678393">
    <property type="component" value="Unassembled WGS sequence"/>
</dbReference>
<feature type="coiled-coil region" evidence="4">
    <location>
        <begin position="40"/>
        <end position="67"/>
    </location>
</feature>
<feature type="region of interest" description="Disordered" evidence="5">
    <location>
        <begin position="1360"/>
        <end position="1420"/>
    </location>
</feature>
<protein>
    <recommendedName>
        <fullName evidence="1">WD repeat-containing protein on Y chromosome</fullName>
    </recommendedName>
</protein>
<dbReference type="EMBL" id="CAJHNH020003780">
    <property type="protein sequence ID" value="CAG5129992.1"/>
    <property type="molecule type" value="Genomic_DNA"/>
</dbReference>
<keyword evidence="2" id="KW-0677">Repeat</keyword>
<feature type="region of interest" description="Disordered" evidence="5">
    <location>
        <begin position="1160"/>
        <end position="1181"/>
    </location>
</feature>
<dbReference type="InterPro" id="IPR011047">
    <property type="entry name" value="Quinoprotein_ADH-like_sf"/>
</dbReference>
<evidence type="ECO:0000313" key="7">
    <source>
        <dbReference type="Proteomes" id="UP000678393"/>
    </source>
</evidence>
<proteinExistence type="predicted"/>
<dbReference type="Gene3D" id="2.130.10.10">
    <property type="entry name" value="YVTN repeat-like/Quinoprotein amine dehydrogenase"/>
    <property type="match status" value="3"/>
</dbReference>
<evidence type="ECO:0000256" key="4">
    <source>
        <dbReference type="SAM" id="Coils"/>
    </source>
</evidence>
<keyword evidence="3" id="KW-0853">WD repeat</keyword>
<dbReference type="InterPro" id="IPR001680">
    <property type="entry name" value="WD40_rpt"/>
</dbReference>
<comment type="caution">
    <text evidence="6">The sequence shown here is derived from an EMBL/GenBank/DDBJ whole genome shotgun (WGS) entry which is preliminary data.</text>
</comment>
<organism evidence="6 7">
    <name type="scientific">Candidula unifasciata</name>
    <dbReference type="NCBI Taxonomy" id="100452"/>
    <lineage>
        <taxon>Eukaryota</taxon>
        <taxon>Metazoa</taxon>
        <taxon>Spiralia</taxon>
        <taxon>Lophotrochozoa</taxon>
        <taxon>Mollusca</taxon>
        <taxon>Gastropoda</taxon>
        <taxon>Heterobranchia</taxon>
        <taxon>Euthyneura</taxon>
        <taxon>Panpulmonata</taxon>
        <taxon>Eupulmonata</taxon>
        <taxon>Stylommatophora</taxon>
        <taxon>Helicina</taxon>
        <taxon>Helicoidea</taxon>
        <taxon>Geomitridae</taxon>
        <taxon>Candidula</taxon>
    </lineage>
</organism>
<evidence type="ECO:0000256" key="1">
    <source>
        <dbReference type="ARBA" id="ARBA00014901"/>
    </source>
</evidence>
<evidence type="ECO:0000256" key="3">
    <source>
        <dbReference type="PROSITE-ProRule" id="PRU00221"/>
    </source>
</evidence>
<dbReference type="PANTHER" id="PTHR44324:SF6">
    <property type="entry name" value="EF-HAND CALCIUM BINDING DOMAIN 8"/>
    <property type="match status" value="1"/>
</dbReference>